<dbReference type="PANTHER" id="PTHR31635:SF196">
    <property type="entry name" value="REVERSE TRANSCRIPTASE DOMAIN-CONTAINING PROTEIN-RELATED"/>
    <property type="match status" value="1"/>
</dbReference>
<dbReference type="PANTHER" id="PTHR31635">
    <property type="entry name" value="REVERSE TRANSCRIPTASE DOMAIN-CONTAINING PROTEIN-RELATED"/>
    <property type="match status" value="1"/>
</dbReference>
<proteinExistence type="predicted"/>
<dbReference type="AlphaFoldDB" id="A0AAW2JPP6"/>
<reference evidence="2" key="2">
    <citation type="journal article" date="2024" name="Plant">
        <title>Genomic evolution and insights into agronomic trait innovations of Sesamum species.</title>
        <authorList>
            <person name="Miao H."/>
            <person name="Wang L."/>
            <person name="Qu L."/>
            <person name="Liu H."/>
            <person name="Sun Y."/>
            <person name="Le M."/>
            <person name="Wang Q."/>
            <person name="Wei S."/>
            <person name="Zheng Y."/>
            <person name="Lin W."/>
            <person name="Duan Y."/>
            <person name="Cao H."/>
            <person name="Xiong S."/>
            <person name="Wang X."/>
            <person name="Wei L."/>
            <person name="Li C."/>
            <person name="Ma Q."/>
            <person name="Ju M."/>
            <person name="Zhao R."/>
            <person name="Li G."/>
            <person name="Mu C."/>
            <person name="Tian Q."/>
            <person name="Mei H."/>
            <person name="Zhang T."/>
            <person name="Gao T."/>
            <person name="Zhang H."/>
        </authorList>
    </citation>
    <scope>NUCLEOTIDE SEQUENCE</scope>
    <source>
        <strain evidence="2">G01</strain>
    </source>
</reference>
<protein>
    <recommendedName>
        <fullName evidence="1">Reverse transcriptase domain-containing protein</fullName>
    </recommendedName>
</protein>
<evidence type="ECO:0000313" key="2">
    <source>
        <dbReference type="EMBL" id="KAL0295631.1"/>
    </source>
</evidence>
<evidence type="ECO:0000259" key="1">
    <source>
        <dbReference type="PROSITE" id="PS50878"/>
    </source>
</evidence>
<name>A0AAW2JPP6_9LAMI</name>
<gene>
    <name evidence="2" type="ORF">Sangu_3191400</name>
</gene>
<comment type="caution">
    <text evidence="2">The sequence shown here is derived from an EMBL/GenBank/DDBJ whole genome shotgun (WGS) entry which is preliminary data.</text>
</comment>
<dbReference type="EMBL" id="JACGWK010000648">
    <property type="protein sequence ID" value="KAL0295631.1"/>
    <property type="molecule type" value="Genomic_DNA"/>
</dbReference>
<reference evidence="2" key="1">
    <citation type="submission" date="2020-06" db="EMBL/GenBank/DDBJ databases">
        <authorList>
            <person name="Li T."/>
            <person name="Hu X."/>
            <person name="Zhang T."/>
            <person name="Song X."/>
            <person name="Zhang H."/>
            <person name="Dai N."/>
            <person name="Sheng W."/>
            <person name="Hou X."/>
            <person name="Wei L."/>
        </authorList>
    </citation>
    <scope>NUCLEOTIDE SEQUENCE</scope>
    <source>
        <strain evidence="2">G01</strain>
        <tissue evidence="2">Leaf</tissue>
    </source>
</reference>
<dbReference type="Pfam" id="PF00078">
    <property type="entry name" value="RVT_1"/>
    <property type="match status" value="1"/>
</dbReference>
<sequence length="158" mass="17993">MGNCLDEEQLEGNLILKLYMSKASDRINRKLLFAIPEKMGFPYRFIALIKHAIGHCWFIILINGEPSSFFKSSKGLKQGDLISLKLFILASEALSRGLNLLFTQDPDMFDQTGCKINVTHLAYADDLIIFTRCAKESLTKLMQFLDLYENQSGQKINH</sequence>
<dbReference type="InterPro" id="IPR000477">
    <property type="entry name" value="RT_dom"/>
</dbReference>
<accession>A0AAW2JPP6</accession>
<dbReference type="PROSITE" id="PS50878">
    <property type="entry name" value="RT_POL"/>
    <property type="match status" value="1"/>
</dbReference>
<organism evidence="2">
    <name type="scientific">Sesamum angustifolium</name>
    <dbReference type="NCBI Taxonomy" id="2727405"/>
    <lineage>
        <taxon>Eukaryota</taxon>
        <taxon>Viridiplantae</taxon>
        <taxon>Streptophyta</taxon>
        <taxon>Embryophyta</taxon>
        <taxon>Tracheophyta</taxon>
        <taxon>Spermatophyta</taxon>
        <taxon>Magnoliopsida</taxon>
        <taxon>eudicotyledons</taxon>
        <taxon>Gunneridae</taxon>
        <taxon>Pentapetalae</taxon>
        <taxon>asterids</taxon>
        <taxon>lamiids</taxon>
        <taxon>Lamiales</taxon>
        <taxon>Pedaliaceae</taxon>
        <taxon>Sesamum</taxon>
    </lineage>
</organism>
<feature type="domain" description="Reverse transcriptase" evidence="1">
    <location>
        <begin position="1"/>
        <end position="158"/>
    </location>
</feature>